<dbReference type="Pfam" id="PF13589">
    <property type="entry name" value="HATPase_c_3"/>
    <property type="match status" value="1"/>
</dbReference>
<keyword evidence="1" id="KW-0067">ATP-binding</keyword>
<protein>
    <submittedName>
        <fullName evidence="1">ATP-binding protein</fullName>
    </submittedName>
</protein>
<dbReference type="Proteomes" id="UP001482520">
    <property type="component" value="Unassembled WGS sequence"/>
</dbReference>
<evidence type="ECO:0000313" key="2">
    <source>
        <dbReference type="Proteomes" id="UP001482520"/>
    </source>
</evidence>
<dbReference type="Gene3D" id="3.30.565.10">
    <property type="entry name" value="Histidine kinase-like ATPase, C-terminal domain"/>
    <property type="match status" value="1"/>
</dbReference>
<dbReference type="RefSeq" id="WP_349803487.1">
    <property type="nucleotide sequence ID" value="NZ_JBEGDP010000001.1"/>
</dbReference>
<name>A0ABV1NTH3_9ACTN</name>
<dbReference type="SUPFAM" id="SSF55874">
    <property type="entry name" value="ATPase domain of HSP90 chaperone/DNA topoisomerase II/histidine kinase"/>
    <property type="match status" value="1"/>
</dbReference>
<evidence type="ECO:0000313" key="1">
    <source>
        <dbReference type="EMBL" id="MEQ7845791.1"/>
    </source>
</evidence>
<comment type="caution">
    <text evidence="1">The sequence shown here is derived from an EMBL/GenBank/DDBJ whole genome shotgun (WGS) entry which is preliminary data.</text>
</comment>
<accession>A0ABV1NTH3</accession>
<reference evidence="1 2" key="1">
    <citation type="submission" date="2024-02" db="EMBL/GenBank/DDBJ databases">
        <title>Full genome sequence of Nocardioides kribbensis.</title>
        <authorList>
            <person name="Poletto B.L."/>
            <person name="Silva G."/>
            <person name="Galante D."/>
            <person name="Campos K.R."/>
            <person name="Santos M.B.N."/>
            <person name="Sacchi C.T."/>
        </authorList>
    </citation>
    <scope>NUCLEOTIDE SEQUENCE [LARGE SCALE GENOMIC DNA]</scope>
    <source>
        <strain evidence="1 2">O4R</strain>
    </source>
</reference>
<keyword evidence="1" id="KW-0547">Nucleotide-binding</keyword>
<organism evidence="1 2">
    <name type="scientific">Nocardioides kribbensis</name>
    <dbReference type="NCBI Taxonomy" id="305517"/>
    <lineage>
        <taxon>Bacteria</taxon>
        <taxon>Bacillati</taxon>
        <taxon>Actinomycetota</taxon>
        <taxon>Actinomycetes</taxon>
        <taxon>Propionibacteriales</taxon>
        <taxon>Nocardioidaceae</taxon>
        <taxon>Nocardioides</taxon>
    </lineage>
</organism>
<dbReference type="InterPro" id="IPR036890">
    <property type="entry name" value="HATPase_C_sf"/>
</dbReference>
<proteinExistence type="predicted"/>
<keyword evidence="2" id="KW-1185">Reference proteome</keyword>
<dbReference type="GO" id="GO:0005524">
    <property type="term" value="F:ATP binding"/>
    <property type="evidence" value="ECO:0007669"/>
    <property type="project" value="UniProtKB-KW"/>
</dbReference>
<dbReference type="EMBL" id="JBEGDP010000001">
    <property type="protein sequence ID" value="MEQ7845791.1"/>
    <property type="molecule type" value="Genomic_DNA"/>
</dbReference>
<gene>
    <name evidence="1" type="ORF">V6R90_00775</name>
</gene>
<sequence length="691" mass="77711">MTDLTAEGATEAETDQVAMYSMRLSRLTVDKLGVKLYDKASAVVAELIANSYDADAEEVTVSLPLGTSLATKDDNGAIVDSGYEIVVSDNGHGMTPEEAQKYFLSVGSDRRTRSASVGGAKSREKQRAVMGRKGIGKLAPFGICKRIDVRSAGGVKTEQGYLVSHFLLDFDKILTDEEGEVPIDAGVDDRTWSPTRGTTVTLSGFLPKRVPDKTTFTRQVARRFALAKDDFTIQVHNSRKDDQIKDGDRDFTIPKFQVDINEATKIDLKSRPVSFGDRDLSVTGWLAFGKSAIKDEEEAGVRIYARGKIVATTRDFEQPAGFTGEFTMRSYLVGEIHAEWLDDDDEEDLVRTDRQGILWDSDYGEALRQWGASLVKEIARKSAGPRRKSKVEIFFKNSNLEKRAQERYGENKAVIDAVMDFGKKIGGMAQEDELEDQEYVDELVDLVLMVGPHQALIRSFQAISKLGDKGVDEIVPLFTHTRTAELASYAQIAHQRVDAIEELNKVIDNPDVVEADLQSLISRAPWLIRPDWSVISENQGLKTFRDRFTVFVKDKYDLDVEIAIAYEKKRPDFTAVHLGRQLHLVELKKPKHKFGDEDYDRLQNYIVAFTDFFEQHKEVAALFADGWVIDLIADDIKIKDKTREIAFNAAINQKQVVRRTWYDFITTARDAHAEFLDIHDEAQKMLAGHDD</sequence>